<dbReference type="PROSITE" id="PS00570">
    <property type="entry name" value="RING_HYDROXYL_ALPHA"/>
    <property type="match status" value="1"/>
</dbReference>
<dbReference type="GO" id="GO:0051213">
    <property type="term" value="F:dioxygenase activity"/>
    <property type="evidence" value="ECO:0007669"/>
    <property type="project" value="UniProtKB-KW"/>
</dbReference>
<name>A0A8J7ADP2_DESMC</name>
<protein>
    <submittedName>
        <fullName evidence="7">Aromatic ring-hydroxylating dioxygenase subunit alpha</fullName>
    </submittedName>
</protein>
<proteinExistence type="predicted"/>
<evidence type="ECO:0000313" key="7">
    <source>
        <dbReference type="EMBL" id="MBE9024898.1"/>
    </source>
</evidence>
<keyword evidence="7" id="KW-0223">Dioxygenase</keyword>
<dbReference type="GO" id="GO:0051537">
    <property type="term" value="F:2 iron, 2 sulfur cluster binding"/>
    <property type="evidence" value="ECO:0007669"/>
    <property type="project" value="UniProtKB-KW"/>
</dbReference>
<dbReference type="PROSITE" id="PS51296">
    <property type="entry name" value="RIESKE"/>
    <property type="match status" value="1"/>
</dbReference>
<accession>A0A8J7ADP2</accession>
<dbReference type="AlphaFoldDB" id="A0A8J7ADP2"/>
<feature type="domain" description="Rieske" evidence="6">
    <location>
        <begin position="7"/>
        <end position="111"/>
    </location>
</feature>
<dbReference type="GO" id="GO:0004497">
    <property type="term" value="F:monooxygenase activity"/>
    <property type="evidence" value="ECO:0007669"/>
    <property type="project" value="UniProtKB-ARBA"/>
</dbReference>
<keyword evidence="1" id="KW-0001">2Fe-2S</keyword>
<dbReference type="GO" id="GO:0016705">
    <property type="term" value="F:oxidoreductase activity, acting on paired donors, with incorporation or reduction of molecular oxygen"/>
    <property type="evidence" value="ECO:0007669"/>
    <property type="project" value="UniProtKB-ARBA"/>
</dbReference>
<dbReference type="GO" id="GO:0005506">
    <property type="term" value="F:iron ion binding"/>
    <property type="evidence" value="ECO:0007669"/>
    <property type="project" value="InterPro"/>
</dbReference>
<dbReference type="InterPro" id="IPR044043">
    <property type="entry name" value="VanA_C_cat"/>
</dbReference>
<evidence type="ECO:0000313" key="8">
    <source>
        <dbReference type="Proteomes" id="UP000622533"/>
    </source>
</evidence>
<keyword evidence="4" id="KW-0408">Iron</keyword>
<sequence>MGLKNFWYVAESSSAITNKPKHISMLGEEFVLYRNSKNQVVALSNLCVHRGGFLADGQVEGDCIRCPYHGWKYAADGAAVEIPANKPQTPIPKLAHIDAYPVEEKYGWVWLFLGDLPEAERPPLPLLPEFGDSTWRAISGTFKWNAPYTRVVENGLDISHLPFVHGFEPQILESSEVNLSSWSGSLFVNLKPSPSKGLWKYFTRHKGGASVEAKATFYMPNVTRQDIHLPGKSKLILFGVHVPIDDRTTITWWMQLRNFLTYFWADSDAQRRNLRAFLQDQRVVEAQRPELLPYNLAMRSDALQIAYRQLHQKYLDMGWGVKQHRIKSGDSGIETVVIPSPIRRQIPELAKAWERKEGGLN</sequence>
<dbReference type="Proteomes" id="UP000622533">
    <property type="component" value="Unassembled WGS sequence"/>
</dbReference>
<dbReference type="InterPro" id="IPR017941">
    <property type="entry name" value="Rieske_2Fe-2S"/>
</dbReference>
<reference evidence="7" key="1">
    <citation type="submission" date="2020-10" db="EMBL/GenBank/DDBJ databases">
        <authorList>
            <person name="Castelo-Branco R."/>
            <person name="Eusebio N."/>
            <person name="Adriana R."/>
            <person name="Vieira A."/>
            <person name="Brugerolle De Fraissinette N."/>
            <person name="Rezende De Castro R."/>
            <person name="Schneider M.P."/>
            <person name="Vasconcelos V."/>
            <person name="Leao P.N."/>
        </authorList>
    </citation>
    <scope>NUCLEOTIDE SEQUENCE</scope>
    <source>
        <strain evidence="7">LEGE 12446</strain>
    </source>
</reference>
<keyword evidence="2" id="KW-0479">Metal-binding</keyword>
<evidence type="ECO:0000256" key="4">
    <source>
        <dbReference type="ARBA" id="ARBA00023004"/>
    </source>
</evidence>
<dbReference type="EMBL" id="JADEXS010000332">
    <property type="protein sequence ID" value="MBE9024898.1"/>
    <property type="molecule type" value="Genomic_DNA"/>
</dbReference>
<evidence type="ECO:0000256" key="5">
    <source>
        <dbReference type="ARBA" id="ARBA00023014"/>
    </source>
</evidence>
<evidence type="ECO:0000256" key="3">
    <source>
        <dbReference type="ARBA" id="ARBA00023002"/>
    </source>
</evidence>
<dbReference type="Gene3D" id="3.90.380.10">
    <property type="entry name" value="Naphthalene 1,2-dioxygenase Alpha Subunit, Chain A, domain 1"/>
    <property type="match status" value="1"/>
</dbReference>
<dbReference type="PANTHER" id="PTHR21266">
    <property type="entry name" value="IRON-SULFUR DOMAIN CONTAINING PROTEIN"/>
    <property type="match status" value="1"/>
</dbReference>
<gene>
    <name evidence="7" type="ORF">IQ276_21470</name>
</gene>
<keyword evidence="5" id="KW-0411">Iron-sulfur</keyword>
<keyword evidence="3" id="KW-0560">Oxidoreductase</keyword>
<evidence type="ECO:0000256" key="2">
    <source>
        <dbReference type="ARBA" id="ARBA00022723"/>
    </source>
</evidence>
<organism evidence="7 8">
    <name type="scientific">Desmonostoc muscorum LEGE 12446</name>
    <dbReference type="NCBI Taxonomy" id="1828758"/>
    <lineage>
        <taxon>Bacteria</taxon>
        <taxon>Bacillati</taxon>
        <taxon>Cyanobacteriota</taxon>
        <taxon>Cyanophyceae</taxon>
        <taxon>Nostocales</taxon>
        <taxon>Nostocaceae</taxon>
        <taxon>Desmonostoc</taxon>
    </lineage>
</organism>
<dbReference type="SUPFAM" id="SSF50022">
    <property type="entry name" value="ISP domain"/>
    <property type="match status" value="1"/>
</dbReference>
<keyword evidence="8" id="KW-1185">Reference proteome</keyword>
<dbReference type="PANTHER" id="PTHR21266:SF59">
    <property type="entry name" value="BLR4922 PROTEIN"/>
    <property type="match status" value="1"/>
</dbReference>
<dbReference type="InterPro" id="IPR050584">
    <property type="entry name" value="Cholesterol_7-desaturase"/>
</dbReference>
<dbReference type="Gene3D" id="2.102.10.10">
    <property type="entry name" value="Rieske [2Fe-2S] iron-sulphur domain"/>
    <property type="match status" value="1"/>
</dbReference>
<dbReference type="SUPFAM" id="SSF55961">
    <property type="entry name" value="Bet v1-like"/>
    <property type="match status" value="1"/>
</dbReference>
<evidence type="ECO:0000259" key="6">
    <source>
        <dbReference type="PROSITE" id="PS51296"/>
    </source>
</evidence>
<dbReference type="InterPro" id="IPR015881">
    <property type="entry name" value="ARHD_Rieske_2Fe_2S"/>
</dbReference>
<dbReference type="InterPro" id="IPR036922">
    <property type="entry name" value="Rieske_2Fe-2S_sf"/>
</dbReference>
<comment type="caution">
    <text evidence="7">The sequence shown here is derived from an EMBL/GenBank/DDBJ whole genome shotgun (WGS) entry which is preliminary data.</text>
</comment>
<dbReference type="Pfam" id="PF19112">
    <property type="entry name" value="VanA_C"/>
    <property type="match status" value="1"/>
</dbReference>
<evidence type="ECO:0000256" key="1">
    <source>
        <dbReference type="ARBA" id="ARBA00022714"/>
    </source>
</evidence>
<dbReference type="RefSeq" id="WP_193919589.1">
    <property type="nucleotide sequence ID" value="NZ_JADEXS020000002.1"/>
</dbReference>
<dbReference type="Pfam" id="PF00355">
    <property type="entry name" value="Rieske"/>
    <property type="match status" value="1"/>
</dbReference>